<organism evidence="1 2">
    <name type="scientific">Euplotes crassus</name>
    <dbReference type="NCBI Taxonomy" id="5936"/>
    <lineage>
        <taxon>Eukaryota</taxon>
        <taxon>Sar</taxon>
        <taxon>Alveolata</taxon>
        <taxon>Ciliophora</taxon>
        <taxon>Intramacronucleata</taxon>
        <taxon>Spirotrichea</taxon>
        <taxon>Hypotrichia</taxon>
        <taxon>Euplotida</taxon>
        <taxon>Euplotidae</taxon>
        <taxon>Moneuplotes</taxon>
    </lineage>
</organism>
<sequence length="768" mass="89751">MHFFRTCNKTLYNKVRDAMVILAEREANRLLLSSDNLTRNLFVIKEKPKETLKNENWFTFLINQLKARCMIKHRMYHTIPELFPELENCLRVKLAKIVFTEIKRKRKMNITMKKGSNNSNIAFTNFQELLFLHSKNFISDKYPKLIETGNPVWSAEQIRENEELDIFYAFRTYTNSEDTCIEVPKTPILAYLYLFDEFCACHCRMVAESIASKCNSETFLDEYNARWQSYVSLIEIFEIEFSFIPEIMNKLSTCGEENSLYEEEKGIPLIKFSLMRLMSRSWGKNVMKSLFSSFKSQILSILEIYQSKLLTLAGDYNIEISKKNSASRISNNYKLDPLTRDILRQAFLSILDVSLNEANIKMINHSLLPLETFYLQIEETLINHTKKFLKTLLDEYPVKVFVCVSQLYCDNICEPSIKRTQRRLNYYITDCLKRTLEIKFCKSYMKFIFKSNTSPSTRQKKLPEEVSQFSLEETKVPLETAVEKRIEFKKKRSGTKRDDIGEESYEELTPPERKICNQISDIINRAISFRKKKTLVDPKAVDTEELEKSILGSAKGRNESNVALQRQVTQDLNPNPMEEIKEGENLPIKAIHSKEYVNRHYRVQPQVALDFYAKSSEVKDLLESLEIVKAKCEENVENFEKSDKKDKYLNGYKVDKDTSNLNIPPSLHIVKGESFAPYSAFNDSYSIRYLHYEIYKNIQNNPVEDQWQHTLLSCDKDKCDYCKALKNRTVANSSLFQQCLEDVDMYDLESDGSSSLDMDFDDLDSFCP</sequence>
<comment type="caution">
    <text evidence="1">The sequence shown here is derived from an EMBL/GenBank/DDBJ whole genome shotgun (WGS) entry which is preliminary data.</text>
</comment>
<dbReference type="EMBL" id="CAMPGE010026646">
    <property type="protein sequence ID" value="CAI2384321.1"/>
    <property type="molecule type" value="Genomic_DNA"/>
</dbReference>
<proteinExistence type="predicted"/>
<evidence type="ECO:0000313" key="2">
    <source>
        <dbReference type="Proteomes" id="UP001295684"/>
    </source>
</evidence>
<evidence type="ECO:0000313" key="1">
    <source>
        <dbReference type="EMBL" id="CAI2384321.1"/>
    </source>
</evidence>
<keyword evidence="2" id="KW-1185">Reference proteome</keyword>
<gene>
    <name evidence="1" type="ORF">ECRASSUSDP1_LOCUS25846</name>
</gene>
<name>A0AAD2D985_EUPCR</name>
<protein>
    <submittedName>
        <fullName evidence="1">Uncharacterized protein</fullName>
    </submittedName>
</protein>
<dbReference type="AlphaFoldDB" id="A0AAD2D985"/>
<dbReference type="Proteomes" id="UP001295684">
    <property type="component" value="Unassembled WGS sequence"/>
</dbReference>
<reference evidence="1" key="1">
    <citation type="submission" date="2023-07" db="EMBL/GenBank/DDBJ databases">
        <authorList>
            <consortium name="AG Swart"/>
            <person name="Singh M."/>
            <person name="Singh A."/>
            <person name="Seah K."/>
            <person name="Emmerich C."/>
        </authorList>
    </citation>
    <scope>NUCLEOTIDE SEQUENCE</scope>
    <source>
        <strain evidence="1">DP1</strain>
    </source>
</reference>
<accession>A0AAD2D985</accession>